<keyword evidence="5 7" id="KW-1133">Transmembrane helix</keyword>
<evidence type="ECO:0000256" key="3">
    <source>
        <dbReference type="ARBA" id="ARBA00022475"/>
    </source>
</evidence>
<keyword evidence="6 7" id="KW-0472">Membrane</keyword>
<reference evidence="9" key="1">
    <citation type="submission" date="2018-07" db="EMBL/GenBank/DDBJ databases">
        <title>Genome sequence of Erythrobacter strain YH-07, an antagonistic bacterium isolated from Yellow Sea.</title>
        <authorList>
            <person name="Tang T."/>
            <person name="Liu Q."/>
            <person name="Sun X."/>
        </authorList>
    </citation>
    <scope>NUCLEOTIDE SEQUENCE [LARGE SCALE GENOMIC DNA]</scope>
    <source>
        <strain evidence="9">YH-07</strain>
    </source>
</reference>
<keyword evidence="9" id="KW-1185">Reference proteome</keyword>
<dbReference type="EMBL" id="CP031357">
    <property type="protein sequence ID" value="AXK42295.1"/>
    <property type="molecule type" value="Genomic_DNA"/>
</dbReference>
<feature type="transmembrane region" description="Helical" evidence="7">
    <location>
        <begin position="124"/>
        <end position="147"/>
    </location>
</feature>
<protein>
    <submittedName>
        <fullName evidence="8">Uncharacterized protein</fullName>
    </submittedName>
</protein>
<evidence type="ECO:0000256" key="1">
    <source>
        <dbReference type="ARBA" id="ARBA00004651"/>
    </source>
</evidence>
<keyword evidence="2" id="KW-0813">Transport</keyword>
<organism evidence="8 9">
    <name type="scientific">Erythrobacter aureus</name>
    <dbReference type="NCBI Taxonomy" id="2182384"/>
    <lineage>
        <taxon>Bacteria</taxon>
        <taxon>Pseudomonadati</taxon>
        <taxon>Pseudomonadota</taxon>
        <taxon>Alphaproteobacteria</taxon>
        <taxon>Sphingomonadales</taxon>
        <taxon>Erythrobacteraceae</taxon>
        <taxon>Erythrobacter/Porphyrobacter group</taxon>
        <taxon>Erythrobacter</taxon>
    </lineage>
</organism>
<feature type="transmembrane region" description="Helical" evidence="7">
    <location>
        <begin position="100"/>
        <end position="118"/>
    </location>
</feature>
<comment type="subcellular location">
    <subcellularLocation>
        <location evidence="1">Cell membrane</location>
        <topology evidence="1">Multi-pass membrane protein</topology>
    </subcellularLocation>
</comment>
<dbReference type="GO" id="GO:0005886">
    <property type="term" value="C:plasma membrane"/>
    <property type="evidence" value="ECO:0007669"/>
    <property type="project" value="UniProtKB-SubCell"/>
</dbReference>
<dbReference type="Proteomes" id="UP000254508">
    <property type="component" value="Chromosome"/>
</dbReference>
<evidence type="ECO:0000256" key="6">
    <source>
        <dbReference type="ARBA" id="ARBA00023136"/>
    </source>
</evidence>
<keyword evidence="3" id="KW-1003">Cell membrane</keyword>
<dbReference type="AlphaFoldDB" id="A0A345YEE3"/>
<sequence length="172" mass="18413">MSMAPAQVAAQTTVYETEEFSLDVGLDAAAVVFIQNNPWFGEAEANIGVDTDGWTEFAIEPQLYLTVPQVLGGELTAGVSLVGTKTIGESGGERRHHITFWRAALAFVVGSMLILRGIDAIRITMIIGALPFSFVVAMMAVSILKAIAFDLVRKRHRAPATAEDCAAMANSK</sequence>
<dbReference type="OrthoDB" id="9775735at2"/>
<dbReference type="KEGG" id="err:DVR09_08045"/>
<evidence type="ECO:0000256" key="5">
    <source>
        <dbReference type="ARBA" id="ARBA00022989"/>
    </source>
</evidence>
<evidence type="ECO:0000256" key="4">
    <source>
        <dbReference type="ARBA" id="ARBA00022692"/>
    </source>
</evidence>
<keyword evidence="4 7" id="KW-0812">Transmembrane</keyword>
<dbReference type="InterPro" id="IPR000060">
    <property type="entry name" value="BCCT_transptr"/>
</dbReference>
<dbReference type="Pfam" id="PF02028">
    <property type="entry name" value="BCCT"/>
    <property type="match status" value="1"/>
</dbReference>
<dbReference type="GO" id="GO:0022857">
    <property type="term" value="F:transmembrane transporter activity"/>
    <property type="evidence" value="ECO:0007669"/>
    <property type="project" value="InterPro"/>
</dbReference>
<gene>
    <name evidence="8" type="ORF">DVR09_08045</name>
</gene>
<evidence type="ECO:0000256" key="7">
    <source>
        <dbReference type="SAM" id="Phobius"/>
    </source>
</evidence>
<name>A0A345YEE3_9SPHN</name>
<proteinExistence type="predicted"/>
<evidence type="ECO:0000313" key="8">
    <source>
        <dbReference type="EMBL" id="AXK42295.1"/>
    </source>
</evidence>
<accession>A0A345YEE3</accession>
<evidence type="ECO:0000313" key="9">
    <source>
        <dbReference type="Proteomes" id="UP000254508"/>
    </source>
</evidence>
<evidence type="ECO:0000256" key="2">
    <source>
        <dbReference type="ARBA" id="ARBA00022448"/>
    </source>
</evidence>